<feature type="compositionally biased region" description="Basic residues" evidence="13">
    <location>
        <begin position="262"/>
        <end position="273"/>
    </location>
</feature>
<dbReference type="PANTHER" id="PTHR21077">
    <property type="entry name" value="EME1 PROTEIN"/>
    <property type="match status" value="1"/>
</dbReference>
<dbReference type="GO" id="GO:0000712">
    <property type="term" value="P:resolution of meiotic recombination intermediates"/>
    <property type="evidence" value="ECO:0007669"/>
    <property type="project" value="TreeGrafter"/>
</dbReference>
<keyword evidence="6" id="KW-0227">DNA damage</keyword>
<organism evidence="14 15">
    <name type="scientific">Rhizoclosmatium globosum</name>
    <dbReference type="NCBI Taxonomy" id="329046"/>
    <lineage>
        <taxon>Eukaryota</taxon>
        <taxon>Fungi</taxon>
        <taxon>Fungi incertae sedis</taxon>
        <taxon>Chytridiomycota</taxon>
        <taxon>Chytridiomycota incertae sedis</taxon>
        <taxon>Chytridiomycetes</taxon>
        <taxon>Chytridiales</taxon>
        <taxon>Chytriomycetaceae</taxon>
        <taxon>Rhizoclosmatium</taxon>
    </lineage>
</organism>
<evidence type="ECO:0000256" key="3">
    <source>
        <dbReference type="ARBA" id="ARBA00022722"/>
    </source>
</evidence>
<feature type="region of interest" description="Disordered" evidence="13">
    <location>
        <begin position="187"/>
        <end position="381"/>
    </location>
</feature>
<dbReference type="GO" id="GO:0006302">
    <property type="term" value="P:double-strand break repair"/>
    <property type="evidence" value="ECO:0007669"/>
    <property type="project" value="TreeGrafter"/>
</dbReference>
<evidence type="ECO:0000256" key="5">
    <source>
        <dbReference type="ARBA" id="ARBA00022759"/>
    </source>
</evidence>
<dbReference type="GO" id="GO:0031573">
    <property type="term" value="P:mitotic intra-S DNA damage checkpoint signaling"/>
    <property type="evidence" value="ECO:0007669"/>
    <property type="project" value="TreeGrafter"/>
</dbReference>
<keyword evidence="4" id="KW-0479">Metal-binding</keyword>
<name>A0A1Y2CCT4_9FUNG</name>
<feature type="compositionally biased region" description="Basic residues" evidence="13">
    <location>
        <begin position="284"/>
        <end position="294"/>
    </location>
</feature>
<dbReference type="PANTHER" id="PTHR21077:SF5">
    <property type="entry name" value="CROSSOVER JUNCTION ENDONUCLEASE MMS4"/>
    <property type="match status" value="1"/>
</dbReference>
<keyword evidence="3" id="KW-0540">Nuclease</keyword>
<evidence type="ECO:0000256" key="2">
    <source>
        <dbReference type="ARBA" id="ARBA00004123"/>
    </source>
</evidence>
<keyword evidence="10" id="KW-0234">DNA repair</keyword>
<dbReference type="GO" id="GO:0005634">
    <property type="term" value="C:nucleus"/>
    <property type="evidence" value="ECO:0007669"/>
    <property type="project" value="UniProtKB-SubCell"/>
</dbReference>
<gene>
    <name evidence="14" type="ORF">BCR33DRAFT_716790</name>
</gene>
<evidence type="ECO:0000256" key="10">
    <source>
        <dbReference type="ARBA" id="ARBA00023204"/>
    </source>
</evidence>
<dbReference type="Gene3D" id="3.40.50.10130">
    <property type="match status" value="1"/>
</dbReference>
<evidence type="ECO:0000256" key="13">
    <source>
        <dbReference type="SAM" id="MobiDB-lite"/>
    </source>
</evidence>
<keyword evidence="15" id="KW-1185">Reference proteome</keyword>
<dbReference type="GO" id="GO:0046872">
    <property type="term" value="F:metal ion binding"/>
    <property type="evidence" value="ECO:0007669"/>
    <property type="project" value="UniProtKB-KW"/>
</dbReference>
<evidence type="ECO:0000256" key="12">
    <source>
        <dbReference type="ARBA" id="ARBA00023254"/>
    </source>
</evidence>
<dbReference type="GO" id="GO:0031297">
    <property type="term" value="P:replication fork processing"/>
    <property type="evidence" value="ECO:0007669"/>
    <property type="project" value="TreeGrafter"/>
</dbReference>
<evidence type="ECO:0000256" key="1">
    <source>
        <dbReference type="ARBA" id="ARBA00001946"/>
    </source>
</evidence>
<comment type="subcellular location">
    <subcellularLocation>
        <location evidence="2">Nucleus</location>
    </subcellularLocation>
</comment>
<dbReference type="STRING" id="329046.A0A1Y2CCT4"/>
<feature type="region of interest" description="Disordered" evidence="13">
    <location>
        <begin position="123"/>
        <end position="146"/>
    </location>
</feature>
<reference evidence="14 15" key="1">
    <citation type="submission" date="2016-07" db="EMBL/GenBank/DDBJ databases">
        <title>Pervasive Adenine N6-methylation of Active Genes in Fungi.</title>
        <authorList>
            <consortium name="DOE Joint Genome Institute"/>
            <person name="Mondo S.J."/>
            <person name="Dannebaum R.O."/>
            <person name="Kuo R.C."/>
            <person name="Labutti K."/>
            <person name="Haridas S."/>
            <person name="Kuo A."/>
            <person name="Salamov A."/>
            <person name="Ahrendt S.R."/>
            <person name="Lipzen A."/>
            <person name="Sullivan W."/>
            <person name="Andreopoulos W.B."/>
            <person name="Clum A."/>
            <person name="Lindquist E."/>
            <person name="Daum C."/>
            <person name="Ramamoorthy G.K."/>
            <person name="Gryganskyi A."/>
            <person name="Culley D."/>
            <person name="Magnuson J.K."/>
            <person name="James T.Y."/>
            <person name="O'Malley M.A."/>
            <person name="Stajich J.E."/>
            <person name="Spatafora J.W."/>
            <person name="Visel A."/>
            <person name="Grigoriev I.V."/>
        </authorList>
    </citation>
    <scope>NUCLEOTIDE SEQUENCE [LARGE SCALE GENOMIC DNA]</scope>
    <source>
        <strain evidence="14 15">JEL800</strain>
    </source>
</reference>
<feature type="compositionally biased region" description="Low complexity" evidence="13">
    <location>
        <begin position="205"/>
        <end position="217"/>
    </location>
</feature>
<keyword evidence="7" id="KW-0378">Hydrolase</keyword>
<proteinExistence type="predicted"/>
<dbReference type="OrthoDB" id="343092at2759"/>
<comment type="cofactor">
    <cofactor evidence="1">
        <name>Mg(2+)</name>
        <dbReference type="ChEBI" id="CHEBI:18420"/>
    </cofactor>
</comment>
<evidence type="ECO:0000313" key="15">
    <source>
        <dbReference type="Proteomes" id="UP000193642"/>
    </source>
</evidence>
<evidence type="ECO:0000256" key="9">
    <source>
        <dbReference type="ARBA" id="ARBA00023172"/>
    </source>
</evidence>
<comment type="caution">
    <text evidence="14">The sequence shown here is derived from an EMBL/GenBank/DDBJ whole genome shotgun (WGS) entry which is preliminary data.</text>
</comment>
<keyword evidence="8" id="KW-0460">Magnesium</keyword>
<sequence length="618" mass="68253">MLSGMDDVDAAIEEVRMVVPFDVSVSDIRLDLGVSGSAEATINRWFDGLFLEGTPRDPSLSLTRSQSVVDHPKPATEVVPPKPRALASFVISDDSDSDAPIVDLSAKLPKRPSVKPDVVVIDDSDTDLDMPPLPKKSTFESYARPSPPIASFASSTTSVSIPAPVVQKTSVAQAWKSQFDAELALLDSSEDETAPKPKKRQIVGLSQSLSSDSSDGANSDKEKRKKKKSSSASRNSLTSLMDKKYGTNSFASSDSDSDPERARKKKKASKRKSYSSDSSDSEKKSKKSSKRSRKHDSSDDSSEEESSSKRTKKSLVDKAEKEAEKARKAEERERIKAEKAEAKLREKEEKAREKEEKARQKELKKQQDEEEKRAKKELKDANVQRNKHAIVTEMSVHVDPAFVTALPGGAKILDAIQEAGAKLKMVPQPIHSAIEWSRNVTREFDIAGDKWIPCEPRTEREPYLLVRLSASEFSKLVLRPGGDGVQSYIANIRRQFGSKSKLIILLEGIKELLKSRTKNISAHIQNEIRGGGGGGGGGSRQHLEPIASKEDMDAQLLWLQMFGDCFVQQAESLEETCGLIVSFTTTIAMIPERKYRSETHLRLNFGDEVKKGDSIQDH</sequence>
<dbReference type="GO" id="GO:0048476">
    <property type="term" value="C:Holliday junction resolvase complex"/>
    <property type="evidence" value="ECO:0007669"/>
    <property type="project" value="InterPro"/>
</dbReference>
<dbReference type="InterPro" id="IPR033310">
    <property type="entry name" value="Mms4/EME1/EME2"/>
</dbReference>
<evidence type="ECO:0000256" key="4">
    <source>
        <dbReference type="ARBA" id="ARBA00022723"/>
    </source>
</evidence>
<keyword evidence="12" id="KW-0469">Meiosis</keyword>
<protein>
    <submittedName>
        <fullName evidence="14">Uncharacterized protein</fullName>
    </submittedName>
</protein>
<evidence type="ECO:0000256" key="11">
    <source>
        <dbReference type="ARBA" id="ARBA00023242"/>
    </source>
</evidence>
<dbReference type="AlphaFoldDB" id="A0A1Y2CCT4"/>
<feature type="non-terminal residue" evidence="14">
    <location>
        <position position="618"/>
    </location>
</feature>
<accession>A0A1Y2CCT4</accession>
<dbReference type="GO" id="GO:0008821">
    <property type="term" value="F:crossover junction DNA endonuclease activity"/>
    <property type="evidence" value="ECO:0007669"/>
    <property type="project" value="TreeGrafter"/>
</dbReference>
<evidence type="ECO:0000256" key="6">
    <source>
        <dbReference type="ARBA" id="ARBA00022763"/>
    </source>
</evidence>
<dbReference type="Proteomes" id="UP000193642">
    <property type="component" value="Unassembled WGS sequence"/>
</dbReference>
<evidence type="ECO:0000313" key="14">
    <source>
        <dbReference type="EMBL" id="ORY44843.1"/>
    </source>
</evidence>
<keyword evidence="9" id="KW-0233">DNA recombination</keyword>
<keyword evidence="11" id="KW-0539">Nucleus</keyword>
<keyword evidence="5" id="KW-0255">Endonuclease</keyword>
<evidence type="ECO:0000256" key="7">
    <source>
        <dbReference type="ARBA" id="ARBA00022801"/>
    </source>
</evidence>
<feature type="compositionally biased region" description="Basic and acidic residues" evidence="13">
    <location>
        <begin position="314"/>
        <end position="381"/>
    </location>
</feature>
<evidence type="ECO:0000256" key="8">
    <source>
        <dbReference type="ARBA" id="ARBA00022842"/>
    </source>
</evidence>
<dbReference type="EMBL" id="MCGO01000021">
    <property type="protein sequence ID" value="ORY44843.1"/>
    <property type="molecule type" value="Genomic_DNA"/>
</dbReference>